<comment type="caution">
    <text evidence="4">The sequence shown here is derived from an EMBL/GenBank/DDBJ whole genome shotgun (WGS) entry which is preliminary data.</text>
</comment>
<dbReference type="GO" id="GO:0003677">
    <property type="term" value="F:DNA binding"/>
    <property type="evidence" value="ECO:0007669"/>
    <property type="project" value="UniProtKB-UniRule"/>
</dbReference>
<dbReference type="PROSITE" id="PS50977">
    <property type="entry name" value="HTH_TETR_2"/>
    <property type="match status" value="1"/>
</dbReference>
<evidence type="ECO:0000313" key="4">
    <source>
        <dbReference type="EMBL" id="ERJ11038.1"/>
    </source>
</evidence>
<dbReference type="STRING" id="1033810.HLPCO_002929"/>
<keyword evidence="1 2" id="KW-0238">DNA-binding</keyword>
<dbReference type="EMBL" id="AFNU02000018">
    <property type="protein sequence ID" value="ERJ11038.1"/>
    <property type="molecule type" value="Genomic_DNA"/>
</dbReference>
<protein>
    <submittedName>
        <fullName evidence="4">Transcriptional regulator TetR-AcrR family protein</fullName>
    </submittedName>
</protein>
<feature type="domain" description="HTH tetR-type" evidence="3">
    <location>
        <begin position="11"/>
        <end position="71"/>
    </location>
</feature>
<evidence type="ECO:0000256" key="1">
    <source>
        <dbReference type="ARBA" id="ARBA00023125"/>
    </source>
</evidence>
<dbReference type="InterPro" id="IPR001647">
    <property type="entry name" value="HTH_TetR"/>
</dbReference>
<dbReference type="OrthoDB" id="9812484at2"/>
<proteinExistence type="predicted"/>
<name>F7PUU8_9MOLU</name>
<gene>
    <name evidence="4" type="ORF">HLPCO_002929</name>
</gene>
<reference evidence="4 5" key="2">
    <citation type="journal article" date="2013" name="PLoS ONE">
        <title>INDIGO - INtegrated Data Warehouse of MIcrobial GenOmes with Examples from the Red Sea Extremophiles.</title>
        <authorList>
            <person name="Alam I."/>
            <person name="Antunes A."/>
            <person name="Kamau A.A."/>
            <person name="Ba Alawi W."/>
            <person name="Kalkatawi M."/>
            <person name="Stingl U."/>
            <person name="Bajic V.B."/>
        </authorList>
    </citation>
    <scope>NUCLEOTIDE SEQUENCE [LARGE SCALE GENOMIC DNA]</scope>
    <source>
        <strain evidence="4 5">SSD-17B</strain>
    </source>
</reference>
<evidence type="ECO:0000313" key="5">
    <source>
        <dbReference type="Proteomes" id="UP000005707"/>
    </source>
</evidence>
<sequence>MIHDTFYNLNEVKKRKILNAIKEEILEMGFDNAKVTHICKRASIPRSAFYRYFDALEDSLEALIKANQNEIRPAYNQLSDELDGDLFEVTKKMLVNLLNNDVQYLLFQAVSNNPYAKTAFLKQALGKYRALDAMGLEEKNQLLLRISIRIITQLIFEYRELKRTKEETIHEYDLIIRMLKQGYLNYET</sequence>
<evidence type="ECO:0000259" key="3">
    <source>
        <dbReference type="PROSITE" id="PS50977"/>
    </source>
</evidence>
<dbReference type="InterPro" id="IPR009057">
    <property type="entry name" value="Homeodomain-like_sf"/>
</dbReference>
<dbReference type="eggNOG" id="COG1309">
    <property type="taxonomic scope" value="Bacteria"/>
</dbReference>
<dbReference type="Pfam" id="PF00440">
    <property type="entry name" value="TetR_N"/>
    <property type="match status" value="1"/>
</dbReference>
<dbReference type="SUPFAM" id="SSF46689">
    <property type="entry name" value="Homeodomain-like"/>
    <property type="match status" value="1"/>
</dbReference>
<evidence type="ECO:0000256" key="2">
    <source>
        <dbReference type="PROSITE-ProRule" id="PRU00335"/>
    </source>
</evidence>
<dbReference type="InParanoid" id="F7PUU8"/>
<dbReference type="RefSeq" id="WP_008824730.1">
    <property type="nucleotide sequence ID" value="NZ_AFNU02000018.1"/>
</dbReference>
<reference evidence="4 5" key="1">
    <citation type="journal article" date="2011" name="J. Bacteriol.">
        <title>Genome sequence of Haloplasma contractile, an unusual contractile bacterium from a deep-sea anoxic brine lake.</title>
        <authorList>
            <person name="Antunes A."/>
            <person name="Alam I."/>
            <person name="El Dorry H."/>
            <person name="Siam R."/>
            <person name="Robertson A."/>
            <person name="Bajic V.B."/>
            <person name="Stingl U."/>
        </authorList>
    </citation>
    <scope>NUCLEOTIDE SEQUENCE [LARGE SCALE GENOMIC DNA]</scope>
    <source>
        <strain evidence="4 5">SSD-17B</strain>
    </source>
</reference>
<organism evidence="4 5">
    <name type="scientific">Haloplasma contractile SSD-17B</name>
    <dbReference type="NCBI Taxonomy" id="1033810"/>
    <lineage>
        <taxon>Bacteria</taxon>
        <taxon>Bacillati</taxon>
        <taxon>Mycoplasmatota</taxon>
        <taxon>Mollicutes</taxon>
        <taxon>Haloplasmatales</taxon>
        <taxon>Haloplasmataceae</taxon>
        <taxon>Haloplasma</taxon>
    </lineage>
</organism>
<accession>F7PUU8</accession>
<dbReference type="Proteomes" id="UP000005707">
    <property type="component" value="Unassembled WGS sequence"/>
</dbReference>
<feature type="DNA-binding region" description="H-T-H motif" evidence="2">
    <location>
        <begin position="34"/>
        <end position="53"/>
    </location>
</feature>
<keyword evidence="5" id="KW-1185">Reference proteome</keyword>
<dbReference type="Gene3D" id="1.10.357.10">
    <property type="entry name" value="Tetracycline Repressor, domain 2"/>
    <property type="match status" value="1"/>
</dbReference>
<dbReference type="AlphaFoldDB" id="F7PUU8"/>